<comment type="subunit">
    <text evidence="9">Heterotetramer of two alpha and two beta chains arranged as a dimer of alpha/beta heterodimers.</text>
</comment>
<keyword evidence="3 9" id="KW-0745">Spermidine biosynthesis</keyword>
<organism evidence="10 11">
    <name type="scientific">Massilia frigida</name>
    <dbReference type="NCBI Taxonomy" id="2609281"/>
    <lineage>
        <taxon>Bacteria</taxon>
        <taxon>Pseudomonadati</taxon>
        <taxon>Pseudomonadota</taxon>
        <taxon>Betaproteobacteria</taxon>
        <taxon>Burkholderiales</taxon>
        <taxon>Oxalobacteraceae</taxon>
        <taxon>Telluria group</taxon>
        <taxon>Massilia</taxon>
    </lineage>
</organism>
<dbReference type="PANTHER" id="PTHR33866">
    <property type="entry name" value="S-ADENOSYLMETHIONINE DECARBOXYLASE PROENZYME"/>
    <property type="match status" value="1"/>
</dbReference>
<dbReference type="EC" id="4.1.1.50" evidence="9"/>
<evidence type="ECO:0000313" key="11">
    <source>
        <dbReference type="Proteomes" id="UP000621455"/>
    </source>
</evidence>
<dbReference type="InterPro" id="IPR003826">
    <property type="entry name" value="AdoMetDC_fam_prok"/>
</dbReference>
<evidence type="ECO:0000256" key="7">
    <source>
        <dbReference type="ARBA" id="ARBA00023270"/>
    </source>
</evidence>
<comment type="pathway">
    <text evidence="9">Amine and polyamine biosynthesis; S-adenosylmethioninamine biosynthesis; S-adenosylmethioninamine from S-adenosyl-L-methionine: step 1/1.</text>
</comment>
<keyword evidence="5 9" id="KW-0865">Zymogen</keyword>
<evidence type="ECO:0000256" key="1">
    <source>
        <dbReference type="ARBA" id="ARBA00022793"/>
    </source>
</evidence>
<comment type="PTM">
    <text evidence="9">Is synthesized initially as an inactive proenzyme. Formation of the active enzyme involves a self-maturation process in which the active site pyruvoyl group is generated from an internal serine residue via an autocatalytic post-translational modification. Two non-identical subunits are generated from the proenzyme in this reaction, and the pyruvate is formed at the N-terminus of the alpha chain, which is derived from the carboxyl end of the proenzyme. The post-translation cleavage follows an unusual pathway, termed non-hydrolytic serinolysis, in which the side chain hydroxyl group of the serine supplies its oxygen atom to form the C-terminus of the beta chain, while the remainder of the serine residue undergoes an oxidative deamination to produce ammonia and the pyruvoyl group blocking the N-terminus of the alpha chain.</text>
</comment>
<dbReference type="Gene3D" id="3.60.90.10">
    <property type="entry name" value="S-adenosylmethionine decarboxylase"/>
    <property type="match status" value="1"/>
</dbReference>
<evidence type="ECO:0000256" key="8">
    <source>
        <dbReference type="ARBA" id="ARBA00023317"/>
    </source>
</evidence>
<comment type="function">
    <text evidence="9">Catalyzes the decarboxylation of S-adenosylmethionine to S-adenosylmethioninamine (dcAdoMet), the propylamine donor required for the synthesis of the polyamines spermine and spermidine from the diamine putrescine.</text>
</comment>
<keyword evidence="7 9" id="KW-0704">Schiff base</keyword>
<dbReference type="Pfam" id="PF02675">
    <property type="entry name" value="AdoMet_dc"/>
    <property type="match status" value="1"/>
</dbReference>
<sequence>MNTHAHRPAGIHLLVDFHGVDPALLTVTADIDALLRAGAEAAGARILHSHFHSFGEAMGVTGVVLLAESHISIHTWPEYGFAAADIFMCGDAQPQLALQVMELAFKPTSRVVQTIERGVATPVGLSIIDTPSTVVPAQ</sequence>
<keyword evidence="1 9" id="KW-0210">Decarboxylase</keyword>
<proteinExistence type="inferred from homology"/>
<feature type="modified residue" description="Pyruvic acid (Ser); by autocatalysis" evidence="9">
    <location>
        <position position="69"/>
    </location>
</feature>
<dbReference type="SUPFAM" id="SSF56276">
    <property type="entry name" value="S-adenosylmethionine decarboxylase"/>
    <property type="match status" value="1"/>
</dbReference>
<keyword evidence="9" id="KW-0949">S-adenosyl-L-methionine</keyword>
<reference evidence="10 11" key="1">
    <citation type="submission" date="2019-10" db="EMBL/GenBank/DDBJ databases">
        <title>Taxonomy of Antarctic Massilia spp.: description of Massilia rubra sp. nov., Massilia aquatica sp. nov., Massilia mucilaginosa sp. nov., Massilia frigida sp. nov. isolated from streams, lakes and regoliths.</title>
        <authorList>
            <person name="Holochova P."/>
            <person name="Sedlacek I."/>
            <person name="Kralova S."/>
            <person name="Maslanova I."/>
            <person name="Busse H.-J."/>
            <person name="Stankova E."/>
            <person name="Vrbovska V."/>
            <person name="Kovarovic V."/>
            <person name="Bartak M."/>
            <person name="Svec P."/>
            <person name="Pantucek R."/>
        </authorList>
    </citation>
    <scope>NUCLEOTIDE SEQUENCE [LARGE SCALE GENOMIC DNA]</scope>
    <source>
        <strain evidence="10 11">CCM 8695</strain>
    </source>
</reference>
<accession>A0ABX0NEJ6</accession>
<feature type="active site" description="Proton donor; for catalytic activity" evidence="9">
    <location>
        <position position="89"/>
    </location>
</feature>
<evidence type="ECO:0000256" key="3">
    <source>
        <dbReference type="ARBA" id="ARBA00023066"/>
    </source>
</evidence>
<evidence type="ECO:0000256" key="9">
    <source>
        <dbReference type="HAMAP-Rule" id="MF_00464"/>
    </source>
</evidence>
<evidence type="ECO:0000313" key="10">
    <source>
        <dbReference type="EMBL" id="NHZ83897.1"/>
    </source>
</evidence>
<dbReference type="GO" id="GO:0004014">
    <property type="term" value="F:adenosylmethionine decarboxylase activity"/>
    <property type="evidence" value="ECO:0007669"/>
    <property type="project" value="UniProtKB-EC"/>
</dbReference>
<feature type="chain" id="PRO_5044909572" description="S-adenosylmethionine decarboxylase alpha chain" evidence="9">
    <location>
        <begin position="69"/>
        <end position="138"/>
    </location>
</feature>
<gene>
    <name evidence="10" type="primary">speD</name>
    <name evidence="9" type="synonym">speH</name>
    <name evidence="10" type="ORF">F2P44_32200</name>
</gene>
<evidence type="ECO:0000256" key="6">
    <source>
        <dbReference type="ARBA" id="ARBA00023239"/>
    </source>
</evidence>
<feature type="chain" id="PRO_5044909570" description="S-adenosylmethionine decarboxylase beta chain" evidence="9">
    <location>
        <begin position="1"/>
        <end position="68"/>
    </location>
</feature>
<protein>
    <recommendedName>
        <fullName evidence="9">S-adenosylmethionine decarboxylase proenzyme</fullName>
        <shortName evidence="9">AdoMetDC</shortName>
        <shortName evidence="9">SAMDC</shortName>
        <ecNumber evidence="9">4.1.1.50</ecNumber>
    </recommendedName>
    <component>
        <recommendedName>
            <fullName evidence="9">S-adenosylmethionine decarboxylase beta chain</fullName>
        </recommendedName>
    </component>
    <component>
        <recommendedName>
            <fullName evidence="9">S-adenosylmethionine decarboxylase alpha chain</fullName>
        </recommendedName>
    </component>
</protein>
<comment type="caution">
    <text evidence="10">The sequence shown here is derived from an EMBL/GenBank/DDBJ whole genome shotgun (WGS) entry which is preliminary data.</text>
</comment>
<feature type="active site" description="Proton acceptor; for processing activity" evidence="9">
    <location>
        <position position="74"/>
    </location>
</feature>
<keyword evidence="6 9" id="KW-0456">Lyase</keyword>
<comment type="catalytic activity">
    <reaction evidence="9">
        <text>S-adenosyl-L-methionine + H(+) = S-adenosyl 3-(methylsulfanyl)propylamine + CO2</text>
        <dbReference type="Rhea" id="RHEA:15981"/>
        <dbReference type="ChEBI" id="CHEBI:15378"/>
        <dbReference type="ChEBI" id="CHEBI:16526"/>
        <dbReference type="ChEBI" id="CHEBI:57443"/>
        <dbReference type="ChEBI" id="CHEBI:59789"/>
        <dbReference type="EC" id="4.1.1.50"/>
    </reaction>
</comment>
<comment type="cofactor">
    <cofactor evidence="9">
        <name>pyruvate</name>
        <dbReference type="ChEBI" id="CHEBI:15361"/>
    </cofactor>
    <text evidence="9">Binds 1 pyruvoyl group covalently per subunit.</text>
</comment>
<dbReference type="InterPro" id="IPR016067">
    <property type="entry name" value="S-AdoMet_deCO2ase_core"/>
</dbReference>
<feature type="site" description="Cleavage (non-hydrolytic); by autolysis" evidence="9">
    <location>
        <begin position="68"/>
        <end position="69"/>
    </location>
</feature>
<keyword evidence="11" id="KW-1185">Reference proteome</keyword>
<keyword evidence="2 9" id="KW-0068">Autocatalytic cleavage</keyword>
<dbReference type="RefSeq" id="WP_167094011.1">
    <property type="nucleotide sequence ID" value="NZ_WHJG01000067.1"/>
</dbReference>
<evidence type="ECO:0000256" key="2">
    <source>
        <dbReference type="ARBA" id="ARBA00022813"/>
    </source>
</evidence>
<dbReference type="Proteomes" id="UP000621455">
    <property type="component" value="Unassembled WGS sequence"/>
</dbReference>
<evidence type="ECO:0000256" key="4">
    <source>
        <dbReference type="ARBA" id="ARBA00023115"/>
    </source>
</evidence>
<keyword evidence="4 9" id="KW-0620">Polyamine biosynthesis</keyword>
<keyword evidence="8 9" id="KW-0670">Pyruvate</keyword>
<dbReference type="InterPro" id="IPR017716">
    <property type="entry name" value="S-AdoMet_deCOase_pro-enz"/>
</dbReference>
<dbReference type="NCBIfam" id="TIGR03330">
    <property type="entry name" value="SAM_DCase_Bsu"/>
    <property type="match status" value="1"/>
</dbReference>
<comment type="similarity">
    <text evidence="9">Belongs to the prokaryotic AdoMetDC family. Type 1 subfamily.</text>
</comment>
<evidence type="ECO:0000256" key="5">
    <source>
        <dbReference type="ARBA" id="ARBA00023145"/>
    </source>
</evidence>
<dbReference type="EMBL" id="WHJG01000067">
    <property type="protein sequence ID" value="NHZ83897.1"/>
    <property type="molecule type" value="Genomic_DNA"/>
</dbReference>
<feature type="active site" description="Schiff-base intermediate with substrate; via pyruvic acid" evidence="9">
    <location>
        <position position="69"/>
    </location>
</feature>
<dbReference type="PANTHER" id="PTHR33866:SF2">
    <property type="entry name" value="S-ADENOSYLMETHIONINE DECARBOXYLASE PROENZYME"/>
    <property type="match status" value="1"/>
</dbReference>
<name>A0ABX0NEJ6_9BURK</name>
<dbReference type="HAMAP" id="MF_00464">
    <property type="entry name" value="AdoMetDC_1"/>
    <property type="match status" value="1"/>
</dbReference>